<dbReference type="EMBL" id="BOMI01000017">
    <property type="protein sequence ID" value="GID72557.1"/>
    <property type="molecule type" value="Genomic_DNA"/>
</dbReference>
<sequence length="294" mass="31985">MTSTLTIRAYARIMIGEAEAQAVPEVDMQRPSVARMYNYFLGGAHNFAADREAAAAALTAMPELPAIVRLNRRVLRRAITLAHEAGVRQFLDLGCGIPSPGDTREVVRELDPRAPVVGVDFEASAFLHGRCATAGDPYAEVLLADLTDSDAVLGAPAVRDLIDFDRPVCLLLIAVAHFIPDTERLGSALEDYRRAVPPGSVLALTHGCRKGASDRIERVRRIYNNTTAPMVMRDEHDVRTFFGDWPLLGPGVAGAGEWMAEEGLDEVARRAFVVGMSRKSGHEGLIGRMLGEWP</sequence>
<dbReference type="InterPro" id="IPR029063">
    <property type="entry name" value="SAM-dependent_MTases_sf"/>
</dbReference>
<evidence type="ECO:0000313" key="1">
    <source>
        <dbReference type="EMBL" id="GID72557.1"/>
    </source>
</evidence>
<name>A0ABQ3XXT7_9ACTN</name>
<evidence type="ECO:0008006" key="3">
    <source>
        <dbReference type="Google" id="ProtNLM"/>
    </source>
</evidence>
<comment type="caution">
    <text evidence="1">The sequence shown here is derived from an EMBL/GenBank/DDBJ whole genome shotgun (WGS) entry which is preliminary data.</text>
</comment>
<dbReference type="Gene3D" id="3.40.50.150">
    <property type="entry name" value="Vaccinia Virus protein VP39"/>
    <property type="match status" value="1"/>
</dbReference>
<gene>
    <name evidence="1" type="ORF">Ade02nite_11980</name>
</gene>
<accession>A0ABQ3XXT7</accession>
<proteinExistence type="predicted"/>
<organism evidence="1 2">
    <name type="scientific">Paractinoplanes deccanensis</name>
    <dbReference type="NCBI Taxonomy" id="113561"/>
    <lineage>
        <taxon>Bacteria</taxon>
        <taxon>Bacillati</taxon>
        <taxon>Actinomycetota</taxon>
        <taxon>Actinomycetes</taxon>
        <taxon>Micromonosporales</taxon>
        <taxon>Micromonosporaceae</taxon>
        <taxon>Paractinoplanes</taxon>
    </lineage>
</organism>
<dbReference type="PIRSF" id="PIRSF017393">
    <property type="entry name" value="MTase_SAV2177"/>
    <property type="match status" value="1"/>
</dbReference>
<dbReference type="Proteomes" id="UP000609879">
    <property type="component" value="Unassembled WGS sequence"/>
</dbReference>
<reference evidence="1 2" key="1">
    <citation type="submission" date="2021-01" db="EMBL/GenBank/DDBJ databases">
        <title>Whole genome shotgun sequence of Actinoplanes deccanensis NBRC 13994.</title>
        <authorList>
            <person name="Komaki H."/>
            <person name="Tamura T."/>
        </authorList>
    </citation>
    <scope>NUCLEOTIDE SEQUENCE [LARGE SCALE GENOMIC DNA]</scope>
    <source>
        <strain evidence="1 2">NBRC 13994</strain>
    </source>
</reference>
<dbReference type="InterPro" id="IPR006764">
    <property type="entry name" value="SAM_dep_MeTrfase_SAV2177_type"/>
</dbReference>
<keyword evidence="2" id="KW-1185">Reference proteome</keyword>
<dbReference type="Pfam" id="PF04672">
    <property type="entry name" value="Methyltransf_19"/>
    <property type="match status" value="1"/>
</dbReference>
<dbReference type="SUPFAM" id="SSF53335">
    <property type="entry name" value="S-adenosyl-L-methionine-dependent methyltransferases"/>
    <property type="match status" value="1"/>
</dbReference>
<evidence type="ECO:0000313" key="2">
    <source>
        <dbReference type="Proteomes" id="UP000609879"/>
    </source>
</evidence>
<protein>
    <recommendedName>
        <fullName evidence="3">S-adenosyl methyltransferase</fullName>
    </recommendedName>
</protein>